<gene>
    <name evidence="1" type="ORF">T05_13824</name>
</gene>
<evidence type="ECO:0000313" key="1">
    <source>
        <dbReference type="EMBL" id="KRX35052.1"/>
    </source>
</evidence>
<dbReference type="Proteomes" id="UP000055048">
    <property type="component" value="Unassembled WGS sequence"/>
</dbReference>
<evidence type="ECO:0000313" key="2">
    <source>
        <dbReference type="Proteomes" id="UP000055048"/>
    </source>
</evidence>
<accession>A0A0V0T7T0</accession>
<name>A0A0V0T7T0_9BILA</name>
<organism evidence="1 2">
    <name type="scientific">Trichinella murrelli</name>
    <dbReference type="NCBI Taxonomy" id="144512"/>
    <lineage>
        <taxon>Eukaryota</taxon>
        <taxon>Metazoa</taxon>
        <taxon>Ecdysozoa</taxon>
        <taxon>Nematoda</taxon>
        <taxon>Enoplea</taxon>
        <taxon>Dorylaimia</taxon>
        <taxon>Trichinellida</taxon>
        <taxon>Trichinellidae</taxon>
        <taxon>Trichinella</taxon>
    </lineage>
</organism>
<dbReference type="EMBL" id="JYDJ01000482">
    <property type="protein sequence ID" value="KRX35052.1"/>
    <property type="molecule type" value="Genomic_DNA"/>
</dbReference>
<dbReference type="OrthoDB" id="10389871at2759"/>
<protein>
    <submittedName>
        <fullName evidence="1">Uncharacterized protein</fullName>
    </submittedName>
</protein>
<dbReference type="AlphaFoldDB" id="A0A0V0T7T0"/>
<keyword evidence="2" id="KW-1185">Reference proteome</keyword>
<reference evidence="1 2" key="1">
    <citation type="submission" date="2015-01" db="EMBL/GenBank/DDBJ databases">
        <title>Evolution of Trichinella species and genotypes.</title>
        <authorList>
            <person name="Korhonen P.K."/>
            <person name="Edoardo P."/>
            <person name="Giuseppe L.R."/>
            <person name="Gasser R.B."/>
        </authorList>
    </citation>
    <scope>NUCLEOTIDE SEQUENCE [LARGE SCALE GENOMIC DNA]</scope>
    <source>
        <strain evidence="1">ISS417</strain>
    </source>
</reference>
<comment type="caution">
    <text evidence="1">The sequence shown here is derived from an EMBL/GenBank/DDBJ whole genome shotgun (WGS) entry which is preliminary data.</text>
</comment>
<sequence>MNLWPKQVYGTESGKNEAKCIGDLLLWDAVVVFASIVMKLKKKDTFLVNHYAHLEMFLQQMSERVLQAMSQFMTAKGRPPQWNYEEKRNVWSLATSRRHCVERKLLPAYFRESYMECLVGSMNKSLRHDITHTLTVNWPN</sequence>
<proteinExistence type="predicted"/>